<reference evidence="11" key="1">
    <citation type="submission" date="2016-05" db="EMBL/GenBank/DDBJ databases">
        <authorList>
            <person name="Lavstsen T."/>
            <person name="Jespersen J.S."/>
        </authorList>
    </citation>
    <scope>NUCLEOTIDE SEQUENCE</scope>
    <source>
        <tissue evidence="11">Brain</tissue>
    </source>
</reference>
<evidence type="ECO:0000256" key="4">
    <source>
        <dbReference type="ARBA" id="ARBA00022490"/>
    </source>
</evidence>
<dbReference type="SUPFAM" id="SSF58026">
    <property type="entry name" value="Delta-sleep-inducing peptide immunoreactive peptide"/>
    <property type="match status" value="1"/>
</dbReference>
<sequence length="972" mass="99167">MHHPDPAGDSGGVRKMAVFHRRGSNTGSGSGSTLSTPATPVVSNSQEDYQPSLLIQPPAGSSSPGPHHPPPHSLNLQPQPTPSAGAQIKKKSGFQITSVTPAQVSVSANNSIAEDTESYDDLDESHTEDLSSSEILDVSLSRANDIVGAERSSSEETLNNFHEAETPGAVSPNQPSHPHTLTQAQRHGGPLVNGTVHHHHHHHHPNQAQSFPLSSGPGSTSSSLTSGALPSHTQKMPSSMGDPKENVSHAAPPSIVSQPVGIVPPGSVPGMHSSVTANTVSIVNPQTSSVSNVNMLSSASVPVGGISTSASSSSGGFPPNVANSSGGSGAVPTGGNHMSAANMIQQQQNINSMTAAASVVSASGGVGVPSGVQGRVGSAVLQPATAPTTAVASAPVSSAPVMPAPTPAPAVAATGSRFRVVKLDSSSEPFKKGRWTCTEFYDKEAPTPVAGTSTSETGSVGVRQFVSESFAAASERESTSGSSVSSTLGTLSHYSDSFGGGEAGGSQVPQHTQDYTSPPQGYQGIMPSGLSMGVSQPQSHVQAQKTTVVPQTNVHQATLVSGQQTIGLTTPAGPQQQLTYAQAVANQPPASSQGLVGVQQQNMGYASHPPQSALSPPAPPGSMRVPEYSQPQQGIPPAASSQTLSTQAPSGVVNGVTPMMGGPPQSQGFLHTQPPTSSMPSHIGVAAHGQQPQSHLSHVESQQQKPQSLPTQIQNPGVGSPHPTVVHQNQASATSVPPPNLQSDHQAQPQAHSTSNSGQMPPPGAPLSQPSSASLTQDHSSAQALSHAAQASALYASLPNFTTTQLQDAQRLLLQHQSALLGLPKLSNMESGSSTGLGKETEGNTTTASALTAPAGVKTVDGEEDGSSGASVVAIDNKIEQAMDLVKSHLMYAVREEVEVLKEQIKELIERNSQLEQENTLLKTLASPEQMAQFQAQVQTGSPPAQQTAAPTGPPSAATLGQPSSHSSGPSA</sequence>
<feature type="compositionally biased region" description="Low complexity" evidence="10">
    <location>
        <begin position="56"/>
        <end position="65"/>
    </location>
</feature>
<evidence type="ECO:0000256" key="7">
    <source>
        <dbReference type="ARBA" id="ARBA00023242"/>
    </source>
</evidence>
<keyword evidence="5" id="KW-0805">Transcription regulation</keyword>
<feature type="region of interest" description="Disordered" evidence="10">
    <location>
        <begin position="826"/>
        <end position="847"/>
    </location>
</feature>
<dbReference type="GO" id="GO:0005634">
    <property type="term" value="C:nucleus"/>
    <property type="evidence" value="ECO:0007669"/>
    <property type="project" value="UniProtKB-SubCell"/>
</dbReference>
<evidence type="ECO:0000256" key="5">
    <source>
        <dbReference type="ARBA" id="ARBA00023015"/>
    </source>
</evidence>
<feature type="compositionally biased region" description="Low complexity" evidence="10">
    <location>
        <begin position="210"/>
        <end position="231"/>
    </location>
</feature>
<feature type="compositionally biased region" description="Polar residues" evidence="10">
    <location>
        <begin position="690"/>
        <end position="717"/>
    </location>
</feature>
<dbReference type="CDD" id="cd21938">
    <property type="entry name" value="ZIP_TSC22D1"/>
    <property type="match status" value="1"/>
</dbReference>
<evidence type="ECO:0000256" key="3">
    <source>
        <dbReference type="ARBA" id="ARBA00007908"/>
    </source>
</evidence>
<evidence type="ECO:0000256" key="2">
    <source>
        <dbReference type="ARBA" id="ARBA00004496"/>
    </source>
</evidence>
<feature type="region of interest" description="Disordered" evidence="10">
    <location>
        <begin position="495"/>
        <end position="535"/>
    </location>
</feature>
<organism evidence="11">
    <name type="scientific">Nothobranchius pienaari</name>
    <dbReference type="NCBI Taxonomy" id="704102"/>
    <lineage>
        <taxon>Eukaryota</taxon>
        <taxon>Metazoa</taxon>
        <taxon>Chordata</taxon>
        <taxon>Craniata</taxon>
        <taxon>Vertebrata</taxon>
        <taxon>Euteleostomi</taxon>
        <taxon>Actinopterygii</taxon>
        <taxon>Neopterygii</taxon>
        <taxon>Teleostei</taxon>
        <taxon>Neoteleostei</taxon>
        <taxon>Acanthomorphata</taxon>
        <taxon>Ovalentaria</taxon>
        <taxon>Atherinomorphae</taxon>
        <taxon>Cyprinodontiformes</taxon>
        <taxon>Nothobranchiidae</taxon>
        <taxon>Nothobranchius</taxon>
    </lineage>
</organism>
<protein>
    <recommendedName>
        <fullName evidence="8">TSC22 domain family protein 1</fullName>
    </recommendedName>
</protein>
<keyword evidence="6" id="KW-0804">Transcription</keyword>
<gene>
    <name evidence="11" type="primary">TSC22D1</name>
</gene>
<feature type="region of interest" description="Disordered" evidence="10">
    <location>
        <begin position="1"/>
        <end position="93"/>
    </location>
</feature>
<feature type="compositionally biased region" description="Polar residues" evidence="10">
    <location>
        <begin position="629"/>
        <end position="649"/>
    </location>
</feature>
<dbReference type="FunFam" id="1.20.5.490:FF:000002">
    <property type="entry name" value="TSC22 domain family, member 1"/>
    <property type="match status" value="1"/>
</dbReference>
<dbReference type="Gene3D" id="1.20.5.490">
    <property type="entry name" value="Single helix bin"/>
    <property type="match status" value="1"/>
</dbReference>
<dbReference type="InterPro" id="IPR047862">
    <property type="entry name" value="TSC22/BUN_CS"/>
</dbReference>
<accession>A0A1A8N275</accession>
<feature type="compositionally biased region" description="Polar residues" evidence="10">
    <location>
        <begin position="961"/>
        <end position="972"/>
    </location>
</feature>
<dbReference type="GO" id="GO:0008284">
    <property type="term" value="P:positive regulation of cell population proliferation"/>
    <property type="evidence" value="ECO:0007669"/>
    <property type="project" value="TreeGrafter"/>
</dbReference>
<feature type="region of interest" description="Disordered" evidence="10">
    <location>
        <begin position="603"/>
        <end position="784"/>
    </location>
</feature>
<feature type="region of interest" description="Disordered" evidence="10">
    <location>
        <begin position="149"/>
        <end position="266"/>
    </location>
</feature>
<feature type="compositionally biased region" description="Basic residues" evidence="10">
    <location>
        <begin position="196"/>
        <end position="205"/>
    </location>
</feature>
<feature type="compositionally biased region" description="Low complexity" evidence="10">
    <location>
        <begin position="24"/>
        <end position="36"/>
    </location>
</feature>
<feature type="compositionally biased region" description="Low complexity" evidence="10">
    <location>
        <begin position="940"/>
        <end position="959"/>
    </location>
</feature>
<evidence type="ECO:0000256" key="8">
    <source>
        <dbReference type="ARBA" id="ARBA00039911"/>
    </source>
</evidence>
<dbReference type="GO" id="GO:0005829">
    <property type="term" value="C:cytosol"/>
    <property type="evidence" value="ECO:0007669"/>
    <property type="project" value="TreeGrafter"/>
</dbReference>
<keyword evidence="9" id="KW-0175">Coiled coil</keyword>
<reference evidence="11" key="2">
    <citation type="submission" date="2016-06" db="EMBL/GenBank/DDBJ databases">
        <title>The genome of a short-lived fish provides insights into sex chromosome evolution and the genetic control of aging.</title>
        <authorList>
            <person name="Reichwald K."/>
            <person name="Felder M."/>
            <person name="Petzold A."/>
            <person name="Koch P."/>
            <person name="Groth M."/>
            <person name="Platzer M."/>
        </authorList>
    </citation>
    <scope>NUCLEOTIDE SEQUENCE</scope>
    <source>
        <tissue evidence="11">Brain</tissue>
    </source>
</reference>
<dbReference type="Pfam" id="PF01166">
    <property type="entry name" value="TSC22"/>
    <property type="match status" value="1"/>
</dbReference>
<dbReference type="GO" id="GO:0006357">
    <property type="term" value="P:regulation of transcription by RNA polymerase II"/>
    <property type="evidence" value="ECO:0007669"/>
    <property type="project" value="InterPro"/>
</dbReference>
<name>A0A1A8N275_9TELE</name>
<comment type="similarity">
    <text evidence="3">Belongs to the TSC-22/Dip/Bun family.</text>
</comment>
<dbReference type="PANTHER" id="PTHR46745">
    <property type="entry name" value="TSC22 DOMAIN FAMILY PROTEIN 1"/>
    <property type="match status" value="1"/>
</dbReference>
<dbReference type="InterPro" id="IPR000580">
    <property type="entry name" value="TSC22/Bun"/>
</dbReference>
<evidence type="ECO:0000256" key="9">
    <source>
        <dbReference type="SAM" id="Coils"/>
    </source>
</evidence>
<dbReference type="PANTHER" id="PTHR46745:SF1">
    <property type="entry name" value="TSC22 DOMAIN FAMILY PROTEIN 1"/>
    <property type="match status" value="1"/>
</dbReference>
<comment type="subcellular location">
    <subcellularLocation>
        <location evidence="2">Cytoplasm</location>
    </subcellularLocation>
    <subcellularLocation>
        <location evidence="1">Nucleus</location>
    </subcellularLocation>
</comment>
<feature type="compositionally biased region" description="Polar residues" evidence="10">
    <location>
        <begin position="664"/>
        <end position="680"/>
    </location>
</feature>
<feature type="compositionally biased region" description="Polar residues" evidence="10">
    <location>
        <begin position="37"/>
        <end position="49"/>
    </location>
</feature>
<feature type="compositionally biased region" description="Low complexity" evidence="10">
    <location>
        <begin position="252"/>
        <end position="266"/>
    </location>
</feature>
<evidence type="ECO:0000313" key="11">
    <source>
        <dbReference type="EMBL" id="SBR62982.1"/>
    </source>
</evidence>
<feature type="compositionally biased region" description="Low complexity" evidence="10">
    <location>
        <begin position="606"/>
        <end position="615"/>
    </location>
</feature>
<dbReference type="AlphaFoldDB" id="A0A1A8N275"/>
<evidence type="ECO:0000256" key="10">
    <source>
        <dbReference type="SAM" id="MobiDB-lite"/>
    </source>
</evidence>
<dbReference type="PROSITE" id="PS01289">
    <property type="entry name" value="TSC22"/>
    <property type="match status" value="1"/>
</dbReference>
<evidence type="ECO:0000256" key="6">
    <source>
        <dbReference type="ARBA" id="ARBA00023163"/>
    </source>
</evidence>
<feature type="region of interest" description="Disordered" evidence="10">
    <location>
        <begin position="933"/>
        <end position="972"/>
    </location>
</feature>
<feature type="compositionally biased region" description="Polar residues" evidence="10">
    <location>
        <begin position="171"/>
        <end position="185"/>
    </location>
</feature>
<dbReference type="GO" id="GO:0043066">
    <property type="term" value="P:negative regulation of apoptotic process"/>
    <property type="evidence" value="ECO:0007669"/>
    <property type="project" value="TreeGrafter"/>
</dbReference>
<keyword evidence="7" id="KW-0539">Nucleus</keyword>
<feature type="compositionally biased region" description="Polar residues" evidence="10">
    <location>
        <begin position="768"/>
        <end position="778"/>
    </location>
</feature>
<feature type="compositionally biased region" description="Polar residues" evidence="10">
    <location>
        <begin position="726"/>
        <end position="759"/>
    </location>
</feature>
<feature type="compositionally biased region" description="Polar residues" evidence="10">
    <location>
        <begin position="507"/>
        <end position="520"/>
    </location>
</feature>
<dbReference type="EMBL" id="HAEF01021823">
    <property type="protein sequence ID" value="SBR62982.1"/>
    <property type="molecule type" value="Transcribed_RNA"/>
</dbReference>
<feature type="coiled-coil region" evidence="9">
    <location>
        <begin position="891"/>
        <end position="925"/>
    </location>
</feature>
<proteinExistence type="inferred from homology"/>
<keyword evidence="4" id="KW-0963">Cytoplasm</keyword>
<evidence type="ECO:0000256" key="1">
    <source>
        <dbReference type="ARBA" id="ARBA00004123"/>
    </source>
</evidence>